<dbReference type="InterPro" id="IPR052026">
    <property type="entry name" value="ExeA_AAA_ATPase_DNA-bind"/>
</dbReference>
<comment type="caution">
    <text evidence="2">The sequence shown here is derived from an EMBL/GenBank/DDBJ whole genome shotgun (WGS) entry which is preliminary data.</text>
</comment>
<evidence type="ECO:0000313" key="3">
    <source>
        <dbReference type="Proteomes" id="UP001500416"/>
    </source>
</evidence>
<dbReference type="EMBL" id="BAAABU010000033">
    <property type="protein sequence ID" value="GAA0262559.1"/>
    <property type="molecule type" value="Genomic_DNA"/>
</dbReference>
<dbReference type="Proteomes" id="UP001500416">
    <property type="component" value="Unassembled WGS sequence"/>
</dbReference>
<keyword evidence="3" id="KW-1185">Reference proteome</keyword>
<protein>
    <recommendedName>
        <fullName evidence="1">AAA+ ATPase domain-containing protein</fullName>
    </recommendedName>
</protein>
<dbReference type="Gene3D" id="3.40.50.300">
    <property type="entry name" value="P-loop containing nucleotide triphosphate hydrolases"/>
    <property type="match status" value="1"/>
</dbReference>
<organism evidence="2 3">
    <name type="scientific">Saccharothrix mutabilis subsp. mutabilis</name>
    <dbReference type="NCBI Taxonomy" id="66855"/>
    <lineage>
        <taxon>Bacteria</taxon>
        <taxon>Bacillati</taxon>
        <taxon>Actinomycetota</taxon>
        <taxon>Actinomycetes</taxon>
        <taxon>Pseudonocardiales</taxon>
        <taxon>Pseudonocardiaceae</taxon>
        <taxon>Saccharothrix</taxon>
    </lineage>
</organism>
<sequence>MRNPFSAMAVARVAGSEDDAGGSEFTVETDAIRRATAHLTEYLDAPDSAAGRGPGAVLLVLGELGTGKTHLARQLVRTAAARLSDPTRSLHIEATAENVLSTYQRFLLQLGLERIRARVSEFYADIVAEQLQDTGLAGHAVDLLRRREVEPRKVVDELRLMESQLLRRVHRELSDVTENESFGKALTLLLRPGFEDAVWKWLTGGEPDVILRERDITTRIAAAPDVLEAMGVFALLFGGSRRRFVLVVDEFDKIFSLARHSDDRVMLAFQKMLEVFSNAGAFLVLCGHPDFLTMVDAGAKQRITHTVPMTGLSAPQARQFIELAQRAEFGQARLEPFTPEVVEYVTTLAGGNVRRVIRMCHTLFQMTEGRGLVTDEMVRAAAREQLGPLSADEVLSSARRVLVHNGWTYQPDHYLSLGRDSRVDFWLTFADRTGGCAVLFTDSVLTHPDVEAVRRRFAAVRQAHADAEVVLVVNGVVAGDVAPLLRGVLGREPVVYSGRRFADDLQVAVQAAMSLLPAERSADPAGLVQQRIDQINRQQSSLYGFIEQLADHIDGLRTSSDRRLAEIQHQLTDLAAGTPREAASVELPGSVAQLFDDALGVLEENTHTELMTREAFARGPEASRVLDAVQRRQRTPGYLEALGIVALLQQALHTFRDGVQQWYADVRAREGGGELSAGAVEELDEICRTYDAVVEYLPRHKLDPLVQLAPWTARGGPVSDLSRPSRRASLRQHLDNLSSSVRRAAVRSQTFR</sequence>
<dbReference type="Pfam" id="PF13401">
    <property type="entry name" value="AAA_22"/>
    <property type="match status" value="1"/>
</dbReference>
<dbReference type="InterPro" id="IPR003593">
    <property type="entry name" value="AAA+_ATPase"/>
</dbReference>
<dbReference type="PANTHER" id="PTHR35894">
    <property type="entry name" value="GENERAL SECRETION PATHWAY PROTEIN A-RELATED"/>
    <property type="match status" value="1"/>
</dbReference>
<gene>
    <name evidence="2" type="ORF">GCM10010492_74560</name>
</gene>
<dbReference type="InterPro" id="IPR049945">
    <property type="entry name" value="AAA_22"/>
</dbReference>
<evidence type="ECO:0000259" key="1">
    <source>
        <dbReference type="SMART" id="SM00382"/>
    </source>
</evidence>
<dbReference type="SMART" id="SM00382">
    <property type="entry name" value="AAA"/>
    <property type="match status" value="1"/>
</dbReference>
<accession>A0ABP3EIX9</accession>
<name>A0ABP3EIX9_9PSEU</name>
<proteinExistence type="predicted"/>
<dbReference type="PANTHER" id="PTHR35894:SF1">
    <property type="entry name" value="PHOSPHORIBULOKINASE _ URIDINE KINASE FAMILY"/>
    <property type="match status" value="1"/>
</dbReference>
<feature type="domain" description="AAA+ ATPase" evidence="1">
    <location>
        <begin position="54"/>
        <end position="310"/>
    </location>
</feature>
<reference evidence="3" key="1">
    <citation type="journal article" date="2019" name="Int. J. Syst. Evol. Microbiol.">
        <title>The Global Catalogue of Microorganisms (GCM) 10K type strain sequencing project: providing services to taxonomists for standard genome sequencing and annotation.</title>
        <authorList>
            <consortium name="The Broad Institute Genomics Platform"/>
            <consortium name="The Broad Institute Genome Sequencing Center for Infectious Disease"/>
            <person name="Wu L."/>
            <person name="Ma J."/>
        </authorList>
    </citation>
    <scope>NUCLEOTIDE SEQUENCE [LARGE SCALE GENOMIC DNA]</scope>
    <source>
        <strain evidence="3">JCM 3380</strain>
    </source>
</reference>
<dbReference type="InterPro" id="IPR027417">
    <property type="entry name" value="P-loop_NTPase"/>
</dbReference>
<dbReference type="SUPFAM" id="SSF52540">
    <property type="entry name" value="P-loop containing nucleoside triphosphate hydrolases"/>
    <property type="match status" value="2"/>
</dbReference>
<evidence type="ECO:0000313" key="2">
    <source>
        <dbReference type="EMBL" id="GAA0262559.1"/>
    </source>
</evidence>